<protein>
    <submittedName>
        <fullName evidence="4">Saposin-like_type B domin-containing protein</fullName>
    </submittedName>
</protein>
<dbReference type="PANTHER" id="PTHR11480">
    <property type="entry name" value="SAPOSIN-RELATED"/>
    <property type="match status" value="1"/>
</dbReference>
<dbReference type="EMBL" id="CAXDID020000021">
    <property type="protein sequence ID" value="CAL5987329.1"/>
    <property type="molecule type" value="Genomic_DNA"/>
</dbReference>
<keyword evidence="1" id="KW-1015">Disulfide bond</keyword>
<dbReference type="Pfam" id="PF05184">
    <property type="entry name" value="SapB_1"/>
    <property type="match status" value="1"/>
</dbReference>
<dbReference type="InterPro" id="IPR051428">
    <property type="entry name" value="Sphingo_Act-Surfact_Prot"/>
</dbReference>
<feature type="domain" description="Saposin B-type" evidence="3">
    <location>
        <begin position="20"/>
        <end position="98"/>
    </location>
</feature>
<comment type="caution">
    <text evidence="4">The sequence shown here is derived from an EMBL/GenBank/DDBJ whole genome shotgun (WGS) entry which is preliminary data.</text>
</comment>
<dbReference type="Gene3D" id="1.10.225.10">
    <property type="entry name" value="Saposin-like"/>
    <property type="match status" value="1"/>
</dbReference>
<dbReference type="SMART" id="SM00741">
    <property type="entry name" value="SapB"/>
    <property type="match status" value="1"/>
</dbReference>
<dbReference type="InterPro" id="IPR008139">
    <property type="entry name" value="SaposinB_dom"/>
</dbReference>
<evidence type="ECO:0000256" key="1">
    <source>
        <dbReference type="ARBA" id="ARBA00023157"/>
    </source>
</evidence>
<evidence type="ECO:0000313" key="4">
    <source>
        <dbReference type="EMBL" id="CAL5987329.1"/>
    </source>
</evidence>
<dbReference type="InterPro" id="IPR008138">
    <property type="entry name" value="SapB_2"/>
</dbReference>
<evidence type="ECO:0000259" key="3">
    <source>
        <dbReference type="PROSITE" id="PS50015"/>
    </source>
</evidence>
<keyword evidence="2" id="KW-0325">Glycoprotein</keyword>
<keyword evidence="5" id="KW-1185">Reference proteome</keyword>
<reference evidence="4 5" key="1">
    <citation type="submission" date="2024-07" db="EMBL/GenBank/DDBJ databases">
        <authorList>
            <person name="Akdeniz Z."/>
        </authorList>
    </citation>
    <scope>NUCLEOTIDE SEQUENCE [LARGE SCALE GENOMIC DNA]</scope>
</reference>
<sequence>MLFLLTSAIQEQVQAPAQKIDFLCDVCTIIVQGVEDMMVDPQNIQEVKKFLNEYCAMIPFDFFQWCEQIVDKYYDELIIYIQQGLPPMIACQKINLCD</sequence>
<dbReference type="InterPro" id="IPR007856">
    <property type="entry name" value="SapB_1"/>
</dbReference>
<name>A0ABP1H6H2_9EUKA</name>
<gene>
    <name evidence="4" type="ORF">HINF_LOCUS9838</name>
</gene>
<dbReference type="SUPFAM" id="SSF47862">
    <property type="entry name" value="Saposin"/>
    <property type="match status" value="1"/>
</dbReference>
<evidence type="ECO:0000313" key="5">
    <source>
        <dbReference type="Proteomes" id="UP001642409"/>
    </source>
</evidence>
<dbReference type="InterPro" id="IPR011001">
    <property type="entry name" value="Saposin-like"/>
</dbReference>
<evidence type="ECO:0000256" key="2">
    <source>
        <dbReference type="ARBA" id="ARBA00023180"/>
    </source>
</evidence>
<dbReference type="PROSITE" id="PS50015">
    <property type="entry name" value="SAP_B"/>
    <property type="match status" value="1"/>
</dbReference>
<accession>A0ABP1H6H2</accession>
<proteinExistence type="predicted"/>
<dbReference type="Proteomes" id="UP001642409">
    <property type="component" value="Unassembled WGS sequence"/>
</dbReference>
<organism evidence="4 5">
    <name type="scientific">Hexamita inflata</name>
    <dbReference type="NCBI Taxonomy" id="28002"/>
    <lineage>
        <taxon>Eukaryota</taxon>
        <taxon>Metamonada</taxon>
        <taxon>Diplomonadida</taxon>
        <taxon>Hexamitidae</taxon>
        <taxon>Hexamitinae</taxon>
        <taxon>Hexamita</taxon>
    </lineage>
</organism>
<dbReference type="Pfam" id="PF03489">
    <property type="entry name" value="SapB_2"/>
    <property type="match status" value="1"/>
</dbReference>